<dbReference type="InterPro" id="IPR013087">
    <property type="entry name" value="Znf_C2H2_type"/>
</dbReference>
<keyword evidence="5" id="KW-0862">Zinc</keyword>
<evidence type="ECO:0000256" key="3">
    <source>
        <dbReference type="ARBA" id="ARBA00022737"/>
    </source>
</evidence>
<dbReference type="GO" id="GO:0008270">
    <property type="term" value="F:zinc ion binding"/>
    <property type="evidence" value="ECO:0007669"/>
    <property type="project" value="UniProtKB-KW"/>
</dbReference>
<feature type="domain" description="C2H2-type" evidence="11">
    <location>
        <begin position="348"/>
        <end position="375"/>
    </location>
</feature>
<evidence type="ECO:0000256" key="6">
    <source>
        <dbReference type="ARBA" id="ARBA00023015"/>
    </source>
</evidence>
<dbReference type="PANTHER" id="PTHR24379">
    <property type="entry name" value="KRAB AND ZINC FINGER DOMAIN-CONTAINING"/>
    <property type="match status" value="1"/>
</dbReference>
<dbReference type="GO" id="GO:0005634">
    <property type="term" value="C:nucleus"/>
    <property type="evidence" value="ECO:0007669"/>
    <property type="project" value="UniProtKB-SubCell"/>
</dbReference>
<evidence type="ECO:0000313" key="12">
    <source>
        <dbReference type="EMBL" id="CAG5133369.1"/>
    </source>
</evidence>
<dbReference type="Pfam" id="PF00096">
    <property type="entry name" value="zf-C2H2"/>
    <property type="match status" value="6"/>
</dbReference>
<feature type="domain" description="C2H2-type" evidence="11">
    <location>
        <begin position="547"/>
        <end position="574"/>
    </location>
</feature>
<organism evidence="12 13">
    <name type="scientific">Candidula unifasciata</name>
    <dbReference type="NCBI Taxonomy" id="100452"/>
    <lineage>
        <taxon>Eukaryota</taxon>
        <taxon>Metazoa</taxon>
        <taxon>Spiralia</taxon>
        <taxon>Lophotrochozoa</taxon>
        <taxon>Mollusca</taxon>
        <taxon>Gastropoda</taxon>
        <taxon>Heterobranchia</taxon>
        <taxon>Euthyneura</taxon>
        <taxon>Panpulmonata</taxon>
        <taxon>Eupulmonata</taxon>
        <taxon>Stylommatophora</taxon>
        <taxon>Helicina</taxon>
        <taxon>Helicoidea</taxon>
        <taxon>Geomitridae</taxon>
        <taxon>Candidula</taxon>
    </lineage>
</organism>
<feature type="compositionally biased region" description="Acidic residues" evidence="10">
    <location>
        <begin position="732"/>
        <end position="743"/>
    </location>
</feature>
<name>A0A8S3ZV79_9EUPU</name>
<evidence type="ECO:0000256" key="8">
    <source>
        <dbReference type="ARBA" id="ARBA00023242"/>
    </source>
</evidence>
<keyword evidence="2" id="KW-0479">Metal-binding</keyword>
<proteinExistence type="predicted"/>
<dbReference type="AlphaFoldDB" id="A0A8S3ZV79"/>
<dbReference type="FunFam" id="3.30.160.60:FF:000478">
    <property type="entry name" value="Zinc finger protein 133"/>
    <property type="match status" value="1"/>
</dbReference>
<dbReference type="Proteomes" id="UP000678393">
    <property type="component" value="Unassembled WGS sequence"/>
</dbReference>
<gene>
    <name evidence="12" type="ORF">CUNI_LOCUS18927</name>
</gene>
<evidence type="ECO:0000256" key="7">
    <source>
        <dbReference type="ARBA" id="ARBA00023163"/>
    </source>
</evidence>
<keyword evidence="6" id="KW-0805">Transcription regulation</keyword>
<feature type="region of interest" description="Disordered" evidence="10">
    <location>
        <begin position="692"/>
        <end position="750"/>
    </location>
</feature>
<feature type="domain" description="C2H2-type" evidence="11">
    <location>
        <begin position="231"/>
        <end position="253"/>
    </location>
</feature>
<evidence type="ECO:0000256" key="1">
    <source>
        <dbReference type="ARBA" id="ARBA00004123"/>
    </source>
</evidence>
<feature type="domain" description="C2H2-type" evidence="11">
    <location>
        <begin position="873"/>
        <end position="901"/>
    </location>
</feature>
<feature type="domain" description="C2H2-type" evidence="11">
    <location>
        <begin position="845"/>
        <end position="872"/>
    </location>
</feature>
<feature type="domain" description="C2H2-type" evidence="11">
    <location>
        <begin position="518"/>
        <end position="540"/>
    </location>
</feature>
<dbReference type="Pfam" id="PF12874">
    <property type="entry name" value="zf-met"/>
    <property type="match status" value="1"/>
</dbReference>
<dbReference type="SMART" id="SM00355">
    <property type="entry name" value="ZnF_C2H2"/>
    <property type="match status" value="18"/>
</dbReference>
<comment type="subcellular location">
    <subcellularLocation>
        <location evidence="1">Nucleus</location>
    </subcellularLocation>
</comment>
<keyword evidence="4 9" id="KW-0863">Zinc-finger</keyword>
<protein>
    <recommendedName>
        <fullName evidence="11">C2H2-type domain-containing protein</fullName>
    </recommendedName>
</protein>
<dbReference type="InterPro" id="IPR036236">
    <property type="entry name" value="Znf_C2H2_sf"/>
</dbReference>
<dbReference type="SUPFAM" id="SSF57667">
    <property type="entry name" value="beta-beta-alpha zinc fingers"/>
    <property type="match status" value="7"/>
</dbReference>
<keyword evidence="8" id="KW-0539">Nucleus</keyword>
<evidence type="ECO:0000256" key="4">
    <source>
        <dbReference type="ARBA" id="ARBA00022771"/>
    </source>
</evidence>
<dbReference type="PANTHER" id="PTHR24379:SF121">
    <property type="entry name" value="C2H2-TYPE DOMAIN-CONTAINING PROTEIN"/>
    <property type="match status" value="1"/>
</dbReference>
<feature type="domain" description="C2H2-type" evidence="11">
    <location>
        <begin position="816"/>
        <end position="844"/>
    </location>
</feature>
<sequence>MRSMSSKPADANFSITGIEFPSHFQNKMQQVQQGGNSHYNNTDEQYSSLKVHFGQAQSDPAQQSADGCKNEGDKRLTNNCSYNFKVEYDSDATQDISDMPGVNNSYVPVPREDNFAKDYAAATSSSSRSCPSGVKQYACFVCDETFQELMLYTFHMQGHHYKAGSIKCSDCSELFENNSVFFAHRKLSTYELWVDRAKVLTAQQEIVTEELEKGDSSPKPKKKRKGREEHYICSVCGKVIHKYSSFLKHIATHDDVIALSCGVCQEPFRAPCLLRYHIDLNHSHVQPFQCRRCLRRFKLKCSLSTHMRYCDIDPSNLPYAEEMQYIDQLSQQRKYQGVEGEGDGLSQFSCPICTVMFDSPEDLKSHMNYHDETKPHKCDKCSRGFRSKHELRKHMPVHETKHECRCEICGVQLLTLSGYNAHLRGHRNQEKIQAKYFPEVKEDTVPTESAMQILERMRGQTKIEVTSDADATQDGLTSKGTSNKKARYNCPICGMTFHSGGVKFQIHARREHKEAEFDRCTVCNKTIYGKDNLERHLRQHKMFADTFTCDECGKVFRRKFALQVHKRMHSFKKFVKCDICGQEFRFVSEVEKHKNKTHRYDKLINIYRCSICGQKFPMLSHLSVHCYCHNKPDAKPFECDMCKVSYQTSVDLKKHIYEAHDDLIKKVSDSSFILGPDDNHLTFPNAPFADNLGKTAGKDKTGQGKVKNKSQGKDNNGADDLKRETESAHEESNEDTEIEELPDDSEKSESLSSVEKILRLQVTLPSNVEAYNLATQQFYHQTKFLKRYVCEVCQKAFSSNSDLKTHRRTHSGETPFKCDYCERSFKQRGHRKLHIQVVHTKEMPYKCDQCDSAFPTRYRYQIHIKRHSGVREHQCAYCDKNFYTLGKLNEHKKKRHSDDWIREQREKDEATE</sequence>
<feature type="domain" description="C2H2-type" evidence="11">
    <location>
        <begin position="259"/>
        <end position="287"/>
    </location>
</feature>
<accession>A0A8S3ZV79</accession>
<comment type="caution">
    <text evidence="12">The sequence shown here is derived from an EMBL/GenBank/DDBJ whole genome shotgun (WGS) entry which is preliminary data.</text>
</comment>
<feature type="compositionally biased region" description="Basic and acidic residues" evidence="10">
    <location>
        <begin position="719"/>
        <end position="731"/>
    </location>
</feature>
<feature type="domain" description="C2H2-type" evidence="11">
    <location>
        <begin position="575"/>
        <end position="603"/>
    </location>
</feature>
<dbReference type="FunFam" id="3.30.160.60:FF:000060">
    <property type="entry name" value="zinc finger protein 436"/>
    <property type="match status" value="1"/>
</dbReference>
<feature type="domain" description="C2H2-type" evidence="11">
    <location>
        <begin position="788"/>
        <end position="815"/>
    </location>
</feature>
<dbReference type="PROSITE" id="PS50157">
    <property type="entry name" value="ZINC_FINGER_C2H2_2"/>
    <property type="match status" value="13"/>
</dbReference>
<evidence type="ECO:0000256" key="5">
    <source>
        <dbReference type="ARBA" id="ARBA00022833"/>
    </source>
</evidence>
<reference evidence="12" key="1">
    <citation type="submission" date="2021-04" db="EMBL/GenBank/DDBJ databases">
        <authorList>
            <consortium name="Molecular Ecology Group"/>
        </authorList>
    </citation>
    <scope>NUCLEOTIDE SEQUENCE</scope>
</reference>
<evidence type="ECO:0000256" key="9">
    <source>
        <dbReference type="PROSITE-ProRule" id="PRU00042"/>
    </source>
</evidence>
<dbReference type="OrthoDB" id="6077919at2759"/>
<dbReference type="PROSITE" id="PS00028">
    <property type="entry name" value="ZINC_FINGER_C2H2_1"/>
    <property type="match status" value="13"/>
</dbReference>
<evidence type="ECO:0000256" key="10">
    <source>
        <dbReference type="SAM" id="MobiDB-lite"/>
    </source>
</evidence>
<keyword evidence="13" id="KW-1185">Reference proteome</keyword>
<keyword evidence="7" id="KW-0804">Transcription</keyword>
<dbReference type="Gene3D" id="3.30.160.60">
    <property type="entry name" value="Classic Zinc Finger"/>
    <property type="match status" value="9"/>
</dbReference>
<feature type="domain" description="C2H2-type" evidence="11">
    <location>
        <begin position="607"/>
        <end position="634"/>
    </location>
</feature>
<keyword evidence="3" id="KW-0677">Repeat</keyword>
<feature type="domain" description="C2H2-type" evidence="11">
    <location>
        <begin position="376"/>
        <end position="403"/>
    </location>
</feature>
<evidence type="ECO:0000313" key="13">
    <source>
        <dbReference type="Proteomes" id="UP000678393"/>
    </source>
</evidence>
<dbReference type="EMBL" id="CAJHNH020006146">
    <property type="protein sequence ID" value="CAG5133369.1"/>
    <property type="molecule type" value="Genomic_DNA"/>
</dbReference>
<feature type="domain" description="C2H2-type" evidence="11">
    <location>
        <begin position="288"/>
        <end position="318"/>
    </location>
</feature>
<evidence type="ECO:0000256" key="2">
    <source>
        <dbReference type="ARBA" id="ARBA00022723"/>
    </source>
</evidence>
<evidence type="ECO:0000259" key="11">
    <source>
        <dbReference type="PROSITE" id="PS50157"/>
    </source>
</evidence>